<feature type="transmembrane region" description="Helical" evidence="8">
    <location>
        <begin position="250"/>
        <end position="269"/>
    </location>
</feature>
<evidence type="ECO:0000256" key="3">
    <source>
        <dbReference type="ARBA" id="ARBA00022475"/>
    </source>
</evidence>
<gene>
    <name evidence="8" type="primary">menA</name>
    <name evidence="10" type="ORF">PHAMO_30155</name>
</gene>
<proteinExistence type="inferred from homology"/>
<evidence type="ECO:0000256" key="6">
    <source>
        <dbReference type="ARBA" id="ARBA00022989"/>
    </source>
</evidence>
<dbReference type="GO" id="GO:0046428">
    <property type="term" value="F:1,4-dihydroxy-2-naphthoate polyprenyltransferase activity"/>
    <property type="evidence" value="ECO:0007669"/>
    <property type="project" value="UniProtKB-UniRule"/>
</dbReference>
<comment type="catalytic activity">
    <reaction evidence="8">
        <text>an all-trans-polyprenyl diphosphate + 1,4-dihydroxy-2-naphthoate + H(+) = a 2-demethylmenaquinol + CO2 + diphosphate</text>
        <dbReference type="Rhea" id="RHEA:26478"/>
        <dbReference type="Rhea" id="RHEA-COMP:9563"/>
        <dbReference type="Rhea" id="RHEA-COMP:9564"/>
        <dbReference type="ChEBI" id="CHEBI:11173"/>
        <dbReference type="ChEBI" id="CHEBI:15378"/>
        <dbReference type="ChEBI" id="CHEBI:16526"/>
        <dbReference type="ChEBI" id="CHEBI:33019"/>
        <dbReference type="ChEBI" id="CHEBI:55437"/>
        <dbReference type="ChEBI" id="CHEBI:58914"/>
        <dbReference type="EC" id="2.5.1.74"/>
    </reaction>
</comment>
<dbReference type="Gene3D" id="1.10.357.140">
    <property type="entry name" value="UbiA prenyltransferase"/>
    <property type="match status" value="1"/>
</dbReference>
<comment type="caution">
    <text evidence="8">Lacks conserved residue(s) required for the propagation of feature annotation.</text>
</comment>
<keyword evidence="5 8" id="KW-0812">Transmembrane</keyword>
<dbReference type="Proteomes" id="UP000004169">
    <property type="component" value="Unassembled WGS sequence"/>
</dbReference>
<dbReference type="InterPro" id="IPR044878">
    <property type="entry name" value="UbiA_sf"/>
</dbReference>
<feature type="transmembrane region" description="Helical" evidence="8">
    <location>
        <begin position="181"/>
        <end position="201"/>
    </location>
</feature>
<keyword evidence="2 8" id="KW-0474">Menaquinone biosynthesis</keyword>
<evidence type="ECO:0000313" key="11">
    <source>
        <dbReference type="Proteomes" id="UP000004169"/>
    </source>
</evidence>
<dbReference type="EMBL" id="CAHP01000023">
    <property type="protein sequence ID" value="CCG41999.1"/>
    <property type="molecule type" value="Genomic_DNA"/>
</dbReference>
<evidence type="ECO:0000256" key="1">
    <source>
        <dbReference type="ARBA" id="ARBA00004141"/>
    </source>
</evidence>
<keyword evidence="11" id="KW-1185">Reference proteome</keyword>
<dbReference type="InterPro" id="IPR004657">
    <property type="entry name" value="MenA"/>
</dbReference>
<evidence type="ECO:0000256" key="8">
    <source>
        <dbReference type="HAMAP-Rule" id="MF_01937"/>
    </source>
</evidence>
<keyword evidence="3 8" id="KW-1003">Cell membrane</keyword>
<dbReference type="InterPro" id="IPR026046">
    <property type="entry name" value="UBIAD1"/>
</dbReference>
<keyword evidence="6 8" id="KW-1133">Transmembrane helix</keyword>
<dbReference type="PIRSF" id="PIRSF005355">
    <property type="entry name" value="UBIAD1"/>
    <property type="match status" value="1"/>
</dbReference>
<evidence type="ECO:0000256" key="2">
    <source>
        <dbReference type="ARBA" id="ARBA00022428"/>
    </source>
</evidence>
<dbReference type="AlphaFoldDB" id="H8FUG1"/>
<dbReference type="Pfam" id="PF01040">
    <property type="entry name" value="UbiA"/>
    <property type="match status" value="1"/>
</dbReference>
<evidence type="ECO:0000256" key="5">
    <source>
        <dbReference type="ARBA" id="ARBA00022692"/>
    </source>
</evidence>
<evidence type="ECO:0000256" key="7">
    <source>
        <dbReference type="ARBA" id="ARBA00023136"/>
    </source>
</evidence>
<dbReference type="EC" id="2.5.1.74" evidence="8 9"/>
<dbReference type="UniPathway" id="UPA00079">
    <property type="reaction ID" value="UER00168"/>
</dbReference>
<dbReference type="InterPro" id="IPR000537">
    <property type="entry name" value="UbiA_prenyltransferase"/>
</dbReference>
<dbReference type="STRING" id="1150626.PHAMO_30155"/>
<evidence type="ECO:0000256" key="4">
    <source>
        <dbReference type="ARBA" id="ARBA00022679"/>
    </source>
</evidence>
<evidence type="ECO:0000313" key="10">
    <source>
        <dbReference type="EMBL" id="CCG41999.1"/>
    </source>
</evidence>
<keyword evidence="4 8" id="KW-0808">Transferase</keyword>
<dbReference type="HAMAP" id="MF_01937">
    <property type="entry name" value="MenA_1"/>
    <property type="match status" value="1"/>
</dbReference>
<protein>
    <recommendedName>
        <fullName evidence="8 9">1,4-dihydroxy-2-naphthoate octaprenyltransferase</fullName>
        <shortName evidence="8">DHNA-octaprenyltransferase</shortName>
        <ecNumber evidence="8 9">2.5.1.74</ecNumber>
    </recommendedName>
</protein>
<keyword evidence="7 8" id="KW-0472">Membrane</keyword>
<dbReference type="PANTHER" id="PTHR13929">
    <property type="entry name" value="1,4-DIHYDROXY-2-NAPHTHOATE OCTAPRENYLTRANSFERASE"/>
    <property type="match status" value="1"/>
</dbReference>
<dbReference type="GO" id="GO:0005886">
    <property type="term" value="C:plasma membrane"/>
    <property type="evidence" value="ECO:0007669"/>
    <property type="project" value="UniProtKB-SubCell"/>
</dbReference>
<comment type="pathway">
    <text evidence="8">Quinol/quinone metabolism; menaquinone biosynthesis; menaquinol from 1,4-dihydroxy-2-naphthoate: step 1/2.</text>
</comment>
<name>H8FUG1_MAGML</name>
<sequence length="303" mass="31362">MQIGHIPMSAQPPSGWRLWMLAARPHTLTISVAPVIAGTALAWSETGRFDPGPGFGALIGALLIQAGANLHNDAVDALRGGDLPTRQGPARVTARGWIPARRVIAAAQICLALAAVVGLYLIACGGLPILILGIASLIGGWCYSGGPRPISYGPYGELFVVAFFGIGAVGGSYYLQTGTLSLLALETGVAIGLFAAAVLMVNNYRDIEADRIAGRNTLAIQAGIPASRVLYSLFLLVSFGLLAGPMGPNGGWVTLAGLPLAIDLIHRFVTLPRGSAFNPILGKTARLQLIVAVLFAVGINLGL</sequence>
<dbReference type="NCBIfam" id="TIGR00751">
    <property type="entry name" value="menA"/>
    <property type="match status" value="1"/>
</dbReference>
<organism evidence="10 11">
    <name type="scientific">Magnetospirillum molischianum DSM 120</name>
    <dbReference type="NCBI Taxonomy" id="1150626"/>
    <lineage>
        <taxon>Bacteria</taxon>
        <taxon>Pseudomonadati</taxon>
        <taxon>Pseudomonadota</taxon>
        <taxon>Alphaproteobacteria</taxon>
        <taxon>Rhodospirillales</taxon>
        <taxon>Rhodospirillaceae</taxon>
        <taxon>Magnetospirillum</taxon>
    </lineage>
</organism>
<accession>H8FUG1</accession>
<evidence type="ECO:0000256" key="9">
    <source>
        <dbReference type="NCBIfam" id="TIGR00751"/>
    </source>
</evidence>
<feature type="transmembrane region" description="Helical" evidence="8">
    <location>
        <begin position="281"/>
        <end position="301"/>
    </location>
</feature>
<dbReference type="PANTHER" id="PTHR13929:SF0">
    <property type="entry name" value="UBIA PRENYLTRANSFERASE DOMAIN-CONTAINING PROTEIN 1"/>
    <property type="match status" value="1"/>
</dbReference>
<comment type="caution">
    <text evidence="10">The sequence shown here is derived from an EMBL/GenBank/DDBJ whole genome shotgun (WGS) entry which is preliminary data.</text>
</comment>
<dbReference type="RefSeq" id="WP_002729562.1">
    <property type="nucleotide sequence ID" value="NZ_CAHP01000023.1"/>
</dbReference>
<dbReference type="GO" id="GO:0042371">
    <property type="term" value="P:vitamin K biosynthetic process"/>
    <property type="evidence" value="ECO:0007669"/>
    <property type="project" value="TreeGrafter"/>
</dbReference>
<feature type="transmembrane region" description="Helical" evidence="8">
    <location>
        <begin position="158"/>
        <end position="175"/>
    </location>
</feature>
<comment type="subcellular location">
    <subcellularLocation>
        <location evidence="8">Cell membrane</location>
        <topology evidence="8">Multi-pass membrane protein</topology>
    </subcellularLocation>
    <subcellularLocation>
        <location evidence="1">Membrane</location>
        <topology evidence="1">Multi-pass membrane protein</topology>
    </subcellularLocation>
</comment>
<dbReference type="CDD" id="cd13962">
    <property type="entry name" value="PT_UbiA_UBIAD1"/>
    <property type="match status" value="1"/>
</dbReference>
<feature type="transmembrane region" description="Helical" evidence="8">
    <location>
        <begin position="222"/>
        <end position="244"/>
    </location>
</feature>
<comment type="function">
    <text evidence="8">Conversion of 1,4-dihydroxy-2-naphthoate (DHNA) to demethylmenaquinone (DMK).</text>
</comment>
<dbReference type="eggNOG" id="COG1575">
    <property type="taxonomic scope" value="Bacteria"/>
</dbReference>
<comment type="similarity">
    <text evidence="8">Belongs to the MenA family. Type 1 subfamily.</text>
</comment>
<reference evidence="10 11" key="1">
    <citation type="journal article" date="2012" name="J. Bacteriol.">
        <title>Draft Genome Sequence of the Purple Photosynthetic Bacterium Phaeospirillum molischianum DSM120, a Particularly Versatile Bacterium.</title>
        <authorList>
            <person name="Duquesne K."/>
            <person name="Prima V."/>
            <person name="Ji B."/>
            <person name="Rouy Z."/>
            <person name="Medigue C."/>
            <person name="Talla E."/>
            <person name="Sturgis J.N."/>
        </authorList>
    </citation>
    <scope>NUCLEOTIDE SEQUENCE [LARGE SCALE GENOMIC DNA]</scope>
    <source>
        <strain evidence="11">DSM120</strain>
    </source>
</reference>
<dbReference type="GO" id="GO:0009234">
    <property type="term" value="P:menaquinone biosynthetic process"/>
    <property type="evidence" value="ECO:0007669"/>
    <property type="project" value="UniProtKB-UniRule"/>
</dbReference>